<feature type="transmembrane region" description="Helical" evidence="5">
    <location>
        <begin position="310"/>
        <end position="328"/>
    </location>
</feature>
<dbReference type="SUPFAM" id="SSF52540">
    <property type="entry name" value="P-loop containing nucleoside triphosphate hydrolases"/>
    <property type="match status" value="1"/>
</dbReference>
<protein>
    <submittedName>
        <fullName evidence="6">GTP-binding DUF697 domain-containing protein</fullName>
    </submittedName>
</protein>
<comment type="caution">
    <text evidence="6">The sequence shown here is derived from an EMBL/GenBank/DDBJ whole genome shotgun (WGS) entry which is preliminary data.</text>
</comment>
<evidence type="ECO:0000313" key="7">
    <source>
        <dbReference type="Proteomes" id="UP001524586"/>
    </source>
</evidence>
<dbReference type="Proteomes" id="UP001524586">
    <property type="component" value="Unassembled WGS sequence"/>
</dbReference>
<dbReference type="Gene3D" id="3.40.50.300">
    <property type="entry name" value="P-loop containing nucleotide triphosphate hydrolases"/>
    <property type="match status" value="1"/>
</dbReference>
<proteinExistence type="predicted"/>
<dbReference type="Pfam" id="PF05128">
    <property type="entry name" value="DUF697"/>
    <property type="match status" value="1"/>
</dbReference>
<dbReference type="RefSeq" id="WP_256613340.1">
    <property type="nucleotide sequence ID" value="NZ_JANIBK010000002.1"/>
</dbReference>
<feature type="transmembrane region" description="Helical" evidence="5">
    <location>
        <begin position="340"/>
        <end position="363"/>
    </location>
</feature>
<evidence type="ECO:0000256" key="5">
    <source>
        <dbReference type="SAM" id="Phobius"/>
    </source>
</evidence>
<evidence type="ECO:0000256" key="1">
    <source>
        <dbReference type="ARBA" id="ARBA00004141"/>
    </source>
</evidence>
<accession>A0ABT1U0D8</accession>
<evidence type="ECO:0000256" key="2">
    <source>
        <dbReference type="ARBA" id="ARBA00022692"/>
    </source>
</evidence>
<evidence type="ECO:0000256" key="3">
    <source>
        <dbReference type="ARBA" id="ARBA00022989"/>
    </source>
</evidence>
<reference evidence="6 7" key="1">
    <citation type="submission" date="2022-07" db="EMBL/GenBank/DDBJ databases">
        <title>Methylomonas rivi sp. nov., Methylomonas rosea sp. nov., Methylomonas aureus sp. nov. and Methylomonas subterranea sp. nov., four novel methanotrophs isolated from a freshwater creek and the deep terrestrial subsurface.</title>
        <authorList>
            <person name="Abin C."/>
            <person name="Sankaranarayanan K."/>
            <person name="Garner C."/>
            <person name="Sindelar R."/>
            <person name="Kotary K."/>
            <person name="Garner R."/>
            <person name="Barclay S."/>
            <person name="Lawson P."/>
            <person name="Krumholz L."/>
        </authorList>
    </citation>
    <scope>NUCLEOTIDE SEQUENCE [LARGE SCALE GENOMIC DNA]</scope>
    <source>
        <strain evidence="6 7">WSC-6</strain>
    </source>
</reference>
<evidence type="ECO:0000313" key="6">
    <source>
        <dbReference type="EMBL" id="MCQ8127023.1"/>
    </source>
</evidence>
<organism evidence="6 7">
    <name type="scientific">Methylomonas rivi</name>
    <dbReference type="NCBI Taxonomy" id="2952226"/>
    <lineage>
        <taxon>Bacteria</taxon>
        <taxon>Pseudomonadati</taxon>
        <taxon>Pseudomonadota</taxon>
        <taxon>Gammaproteobacteria</taxon>
        <taxon>Methylococcales</taxon>
        <taxon>Methylococcaceae</taxon>
        <taxon>Methylomonas</taxon>
    </lineage>
</organism>
<keyword evidence="7" id="KW-1185">Reference proteome</keyword>
<evidence type="ECO:0000256" key="4">
    <source>
        <dbReference type="ARBA" id="ARBA00023136"/>
    </source>
</evidence>
<keyword evidence="3 5" id="KW-1133">Transmembrane helix</keyword>
<feature type="transmembrane region" description="Helical" evidence="5">
    <location>
        <begin position="263"/>
        <end position="289"/>
    </location>
</feature>
<dbReference type="EMBL" id="JANIBK010000002">
    <property type="protein sequence ID" value="MCQ8127023.1"/>
    <property type="molecule type" value="Genomic_DNA"/>
</dbReference>
<sequence>MISNLLKVDWIDQILHPKVSDNRLHEKLQQARRHLPVPVFWLLGKAQSGKSSIVQGLTGSSRAEIGQGFRPCTRQSFVFDFPDEETAFVRFLDTRGLGEAGYDPAEDMAWCQSQAHLLMVVVKAMDHELDGVLSAVRAIRTTHPDWPMLVIQTCLHEGYPHKTTDHLLPYAYASDQFAGNCPPELARSLNMQRQHFKDLNARFAAVDLTQQEDGYVPIDYGLDALWSAIESALPTGLRQMLLQSQAQSDLLNDVYAQHAYPHVLGYAISCGLLAMTPLPAVSVPLVIAAQGKLFHSIASIYGLALTRRSVYEVASAVGIGGLGFGIGVRELAKLVPGWGSLIAGLSTAAITYALGMTLCYYYAQTRQGHAFSPDMLKAVYDEQLQRGRELLKERFSKDTQS</sequence>
<keyword evidence="2 5" id="KW-0812">Transmembrane</keyword>
<keyword evidence="4 5" id="KW-0472">Membrane</keyword>
<name>A0ABT1U0D8_9GAMM</name>
<dbReference type="InterPro" id="IPR021147">
    <property type="entry name" value="DUF697"/>
</dbReference>
<comment type="subcellular location">
    <subcellularLocation>
        <location evidence="1">Membrane</location>
        <topology evidence="1">Multi-pass membrane protein</topology>
    </subcellularLocation>
</comment>
<dbReference type="InterPro" id="IPR027417">
    <property type="entry name" value="P-loop_NTPase"/>
</dbReference>
<gene>
    <name evidence="6" type="ORF">NP596_01030</name>
</gene>
<dbReference type="CDD" id="cd00882">
    <property type="entry name" value="Ras_like_GTPase"/>
    <property type="match status" value="1"/>
</dbReference>